<dbReference type="AlphaFoldDB" id="A0A1A9V7A0"/>
<proteinExistence type="predicted"/>
<keyword evidence="4" id="KW-1185">Reference proteome</keyword>
<evidence type="ECO:0000313" key="3">
    <source>
        <dbReference type="EnsemblMetazoa" id="GAUT028197-PA"/>
    </source>
</evidence>
<name>A0A1A9V7A0_GLOAU</name>
<organism evidence="3 4">
    <name type="scientific">Glossina austeni</name>
    <name type="common">Savannah tsetse fly</name>
    <dbReference type="NCBI Taxonomy" id="7395"/>
    <lineage>
        <taxon>Eukaryota</taxon>
        <taxon>Metazoa</taxon>
        <taxon>Ecdysozoa</taxon>
        <taxon>Arthropoda</taxon>
        <taxon>Hexapoda</taxon>
        <taxon>Insecta</taxon>
        <taxon>Pterygota</taxon>
        <taxon>Neoptera</taxon>
        <taxon>Endopterygota</taxon>
        <taxon>Diptera</taxon>
        <taxon>Brachycera</taxon>
        <taxon>Muscomorpha</taxon>
        <taxon>Hippoboscoidea</taxon>
        <taxon>Glossinidae</taxon>
        <taxon>Glossina</taxon>
    </lineage>
</organism>
<evidence type="ECO:0000256" key="1">
    <source>
        <dbReference type="SAM" id="Coils"/>
    </source>
</evidence>
<evidence type="ECO:0000256" key="2">
    <source>
        <dbReference type="SAM" id="MobiDB-lite"/>
    </source>
</evidence>
<reference evidence="3" key="1">
    <citation type="submission" date="2020-05" db="UniProtKB">
        <authorList>
            <consortium name="EnsemblMetazoa"/>
        </authorList>
    </citation>
    <scope>IDENTIFICATION</scope>
    <source>
        <strain evidence="3">TTRI</strain>
    </source>
</reference>
<feature type="region of interest" description="Disordered" evidence="2">
    <location>
        <begin position="1"/>
        <end position="57"/>
    </location>
</feature>
<evidence type="ECO:0000313" key="4">
    <source>
        <dbReference type="Proteomes" id="UP000078200"/>
    </source>
</evidence>
<dbReference type="Proteomes" id="UP000078200">
    <property type="component" value="Unassembled WGS sequence"/>
</dbReference>
<sequence length="189" mass="20786">MVVGENPVTRAAVVGRRGKPGGSSERQRSGDGRSGGRSGKSTNDRRTNYDASSDELYNTGPSTFAHARLVEQLEKVIAEKEELQRCIAVHESQAIEPQPDSVVPGVEELQKVVKCLTPEDKIVQICFDEVFTNNQAIWETDLRCCKAVVGVVAVMWPTKEVITAFISPMLRKTPPSALKEIQKLISHLN</sequence>
<accession>A0A1A9V7A0</accession>
<dbReference type="VEuPathDB" id="VectorBase:GAUT028197"/>
<keyword evidence="1" id="KW-0175">Coiled coil</keyword>
<feature type="coiled-coil region" evidence="1">
    <location>
        <begin position="66"/>
        <end position="93"/>
    </location>
</feature>
<protein>
    <submittedName>
        <fullName evidence="3">Uncharacterized protein</fullName>
    </submittedName>
</protein>
<dbReference type="EnsemblMetazoa" id="GAUT028197-RA">
    <property type="protein sequence ID" value="GAUT028197-PA"/>
    <property type="gene ID" value="GAUT028197"/>
</dbReference>